<keyword evidence="2" id="KW-1185">Reference proteome</keyword>
<dbReference type="InterPro" id="IPR014710">
    <property type="entry name" value="RmlC-like_jellyroll"/>
</dbReference>
<accession>A0A511B706</accession>
<dbReference type="AlphaFoldDB" id="A0A511B706"/>
<reference evidence="1 2" key="1">
    <citation type="submission" date="2019-07" db="EMBL/GenBank/DDBJ databases">
        <title>Whole genome shotgun sequence of Gluconobacter kanchanaburiensis NBRC 103587.</title>
        <authorList>
            <person name="Hosoyama A."/>
            <person name="Uohara A."/>
            <person name="Ohji S."/>
            <person name="Ichikawa N."/>
        </authorList>
    </citation>
    <scope>NUCLEOTIDE SEQUENCE [LARGE SCALE GENOMIC DNA]</scope>
    <source>
        <strain evidence="1 2">NBRC 103587</strain>
    </source>
</reference>
<dbReference type="Gene3D" id="2.60.120.10">
    <property type="entry name" value="Jelly Rolls"/>
    <property type="match status" value="1"/>
</dbReference>
<evidence type="ECO:0000313" key="1">
    <source>
        <dbReference type="EMBL" id="GEK96250.1"/>
    </source>
</evidence>
<gene>
    <name evidence="1" type="ORF">GKA01_14470</name>
</gene>
<sequence>MRIDPRFNPPELEQMTTAFVTFDPRARTVWHVHPFVAVGCNVMVPVEEISSRRYRVVCRS</sequence>
<proteinExistence type="predicted"/>
<comment type="caution">
    <text evidence="1">The sequence shown here is derived from an EMBL/GenBank/DDBJ whole genome shotgun (WGS) entry which is preliminary data.</text>
</comment>
<dbReference type="EMBL" id="BJVA01000007">
    <property type="protein sequence ID" value="GEK96250.1"/>
    <property type="molecule type" value="Genomic_DNA"/>
</dbReference>
<name>A0A511B706_9PROT</name>
<dbReference type="Proteomes" id="UP000321079">
    <property type="component" value="Unassembled WGS sequence"/>
</dbReference>
<organism evidence="1 2">
    <name type="scientific">Gluconobacter kanchanaburiensis NBRC 103587</name>
    <dbReference type="NCBI Taxonomy" id="1307948"/>
    <lineage>
        <taxon>Bacteria</taxon>
        <taxon>Pseudomonadati</taxon>
        <taxon>Pseudomonadota</taxon>
        <taxon>Alphaproteobacteria</taxon>
        <taxon>Acetobacterales</taxon>
        <taxon>Acetobacteraceae</taxon>
        <taxon>Gluconobacter</taxon>
    </lineage>
</organism>
<protein>
    <submittedName>
        <fullName evidence="1">Uncharacterized protein</fullName>
    </submittedName>
</protein>
<dbReference type="SUPFAM" id="SSF51182">
    <property type="entry name" value="RmlC-like cupins"/>
    <property type="match status" value="1"/>
</dbReference>
<evidence type="ECO:0000313" key="2">
    <source>
        <dbReference type="Proteomes" id="UP000321079"/>
    </source>
</evidence>
<dbReference type="InterPro" id="IPR011051">
    <property type="entry name" value="RmlC_Cupin_sf"/>
</dbReference>